<dbReference type="CDD" id="cd04859">
    <property type="entry name" value="Prim_Pol"/>
    <property type="match status" value="1"/>
</dbReference>
<keyword evidence="4" id="KW-1185">Reference proteome</keyword>
<dbReference type="SUPFAM" id="SSF56747">
    <property type="entry name" value="Prim-pol domain"/>
    <property type="match status" value="1"/>
</dbReference>
<dbReference type="Pfam" id="PF09250">
    <property type="entry name" value="Prim-Pol"/>
    <property type="match status" value="1"/>
</dbReference>
<gene>
    <name evidence="3" type="ORF">EDD60_101303</name>
</gene>
<sequence>MNPQLNSALNYAKDNFKVFPLKVNSKSGQVCKSWKEEATTDINQIYQWFSSTDYNVGVRTGDGLVVIDVDNKNGVNGYKTIENFLKDFPRTRIIHTPNNGWHLYFHVDRPIACRVGIYEGIDIRGEGGYVVGAESVIDGTKYLVTRDQPISQANEAVYQFLEGRYKATTKTFHKDEVIQEGRRNDYLFRIGCFMQHKGLNDESIRVCLHKENEMKCCPNLSMNEVNQIVDSVLRYEKGKQLMSR</sequence>
<reference evidence="3 4" key="1">
    <citation type="submission" date="2019-03" db="EMBL/GenBank/DDBJ databases">
        <title>Genomic Encyclopedia of Type Strains, Phase IV (KMG-IV): sequencing the most valuable type-strain genomes for metagenomic binning, comparative biology and taxonomic classification.</title>
        <authorList>
            <person name="Goeker M."/>
        </authorList>
    </citation>
    <scope>NUCLEOTIDE SEQUENCE [LARGE SCALE GENOMIC DNA]</scope>
    <source>
        <strain evidence="3 4">DSM 29487</strain>
    </source>
</reference>
<evidence type="ECO:0000313" key="3">
    <source>
        <dbReference type="EMBL" id="TCW02997.1"/>
    </source>
</evidence>
<dbReference type="EMBL" id="SMCQ01000001">
    <property type="protein sequence ID" value="TCW02997.1"/>
    <property type="molecule type" value="Genomic_DNA"/>
</dbReference>
<dbReference type="SMART" id="SM00943">
    <property type="entry name" value="Prim-Pol"/>
    <property type="match status" value="1"/>
</dbReference>
<feature type="domain" description="Primase C-terminal 1" evidence="1">
    <location>
        <begin position="172"/>
        <end position="238"/>
    </location>
</feature>
<dbReference type="AlphaFoldDB" id="A0A4R3ZBK9"/>
<accession>A0A4R3ZBK9</accession>
<proteinExistence type="predicted"/>
<evidence type="ECO:0000259" key="2">
    <source>
        <dbReference type="SMART" id="SM00943"/>
    </source>
</evidence>
<dbReference type="Proteomes" id="UP000295515">
    <property type="component" value="Unassembled WGS sequence"/>
</dbReference>
<name>A0A4R3ZBK9_9FIRM</name>
<protein>
    <submittedName>
        <fullName evidence="3">Primase-like protein</fullName>
    </submittedName>
</protein>
<dbReference type="RefSeq" id="WP_082787484.1">
    <property type="nucleotide sequence ID" value="NZ_JANKBF010000002.1"/>
</dbReference>
<organism evidence="3 4">
    <name type="scientific">Longibaculum muris</name>
    <dbReference type="NCBI Taxonomy" id="1796628"/>
    <lineage>
        <taxon>Bacteria</taxon>
        <taxon>Bacillati</taxon>
        <taxon>Bacillota</taxon>
        <taxon>Erysipelotrichia</taxon>
        <taxon>Erysipelotrichales</taxon>
        <taxon>Coprobacillaceae</taxon>
        <taxon>Longibaculum</taxon>
    </lineage>
</organism>
<dbReference type="Pfam" id="PF08708">
    <property type="entry name" value="PriCT_1"/>
    <property type="match status" value="1"/>
</dbReference>
<dbReference type="SMART" id="SM00942">
    <property type="entry name" value="PriCT_1"/>
    <property type="match status" value="1"/>
</dbReference>
<feature type="domain" description="DNA primase/polymerase bifunctional N-terminal" evidence="2">
    <location>
        <begin position="8"/>
        <end position="157"/>
    </location>
</feature>
<dbReference type="GeneID" id="98916959"/>
<evidence type="ECO:0000313" key="4">
    <source>
        <dbReference type="Proteomes" id="UP000295515"/>
    </source>
</evidence>
<dbReference type="InterPro" id="IPR015330">
    <property type="entry name" value="DNA_primase/pol_bifunc_N"/>
</dbReference>
<dbReference type="Gene3D" id="3.30.2250.10">
    <property type="entry name" value="Bifunctional DNA primase/polymerase domain"/>
    <property type="match status" value="1"/>
</dbReference>
<evidence type="ECO:0000259" key="1">
    <source>
        <dbReference type="SMART" id="SM00942"/>
    </source>
</evidence>
<dbReference type="InterPro" id="IPR014820">
    <property type="entry name" value="PriCT_1"/>
</dbReference>
<comment type="caution">
    <text evidence="3">The sequence shown here is derived from an EMBL/GenBank/DDBJ whole genome shotgun (WGS) entry which is preliminary data.</text>
</comment>